<dbReference type="PANTHER" id="PTHR44591:SF19">
    <property type="entry name" value="TWO-COMPONENT RESPONSE REGULATOR-RELATED"/>
    <property type="match status" value="1"/>
</dbReference>
<evidence type="ECO:0000259" key="3">
    <source>
        <dbReference type="PROSITE" id="PS50110"/>
    </source>
</evidence>
<proteinExistence type="predicted"/>
<dbReference type="STRING" id="443144.GM21_2363"/>
<dbReference type="KEGG" id="gem:GM21_2363"/>
<dbReference type="OrthoDB" id="5392850at2"/>
<evidence type="ECO:0000313" key="4">
    <source>
        <dbReference type="EMBL" id="ACT18411.1"/>
    </source>
</evidence>
<reference evidence="4" key="1">
    <citation type="submission" date="2009-07" db="EMBL/GenBank/DDBJ databases">
        <title>Complete sequence of Geobacter sp. M21.</title>
        <authorList>
            <consortium name="US DOE Joint Genome Institute"/>
            <person name="Lucas S."/>
            <person name="Copeland A."/>
            <person name="Lapidus A."/>
            <person name="Glavina del Rio T."/>
            <person name="Dalin E."/>
            <person name="Tice H."/>
            <person name="Bruce D."/>
            <person name="Goodwin L."/>
            <person name="Pitluck S."/>
            <person name="Saunders E."/>
            <person name="Brettin T."/>
            <person name="Detter J.C."/>
            <person name="Han C."/>
            <person name="Larimer F."/>
            <person name="Land M."/>
            <person name="Hauser L."/>
            <person name="Kyrpides N."/>
            <person name="Ovchinnikova G."/>
            <person name="Lovley D."/>
        </authorList>
    </citation>
    <scope>NUCLEOTIDE SEQUENCE [LARGE SCALE GENOMIC DNA]</scope>
    <source>
        <strain evidence="4">M21</strain>
    </source>
</reference>
<dbReference type="InterPro" id="IPR011006">
    <property type="entry name" value="CheY-like_superfamily"/>
</dbReference>
<dbReference type="HOGENOM" id="CLU_000445_69_8_7"/>
<evidence type="ECO:0000256" key="1">
    <source>
        <dbReference type="ARBA" id="ARBA00022553"/>
    </source>
</evidence>
<keyword evidence="1 2" id="KW-0597">Phosphoprotein</keyword>
<feature type="modified residue" description="4-aspartylphosphate" evidence="2">
    <location>
        <position position="57"/>
    </location>
</feature>
<dbReference type="CDD" id="cd17569">
    <property type="entry name" value="REC_HupR-like"/>
    <property type="match status" value="1"/>
</dbReference>
<feature type="domain" description="Response regulatory" evidence="3">
    <location>
        <begin position="8"/>
        <end position="123"/>
    </location>
</feature>
<dbReference type="InterPro" id="IPR001789">
    <property type="entry name" value="Sig_transdc_resp-reg_receiver"/>
</dbReference>
<protein>
    <submittedName>
        <fullName evidence="4">Response regulator receiver protein</fullName>
    </submittedName>
</protein>
<dbReference type="PROSITE" id="PS50110">
    <property type="entry name" value="RESPONSE_REGULATORY"/>
    <property type="match status" value="1"/>
</dbReference>
<name>C6DZA3_GEOSM</name>
<accession>C6DZA3</accession>
<dbReference type="InterPro" id="IPR050595">
    <property type="entry name" value="Bact_response_regulator"/>
</dbReference>
<dbReference type="SMART" id="SM00448">
    <property type="entry name" value="REC"/>
    <property type="match status" value="1"/>
</dbReference>
<dbReference type="PANTHER" id="PTHR44591">
    <property type="entry name" value="STRESS RESPONSE REGULATOR PROTEIN 1"/>
    <property type="match status" value="1"/>
</dbReference>
<organism evidence="4">
    <name type="scientific">Geobacter sp. (strain M21)</name>
    <dbReference type="NCBI Taxonomy" id="443144"/>
    <lineage>
        <taxon>Bacteria</taxon>
        <taxon>Pseudomonadati</taxon>
        <taxon>Thermodesulfobacteriota</taxon>
        <taxon>Desulfuromonadia</taxon>
        <taxon>Geobacterales</taxon>
        <taxon>Geobacteraceae</taxon>
        <taxon>Geobacter</taxon>
    </lineage>
</organism>
<gene>
    <name evidence="4" type="ordered locus">GM21_2363</name>
</gene>
<dbReference type="GO" id="GO:0000160">
    <property type="term" value="P:phosphorelay signal transduction system"/>
    <property type="evidence" value="ECO:0007669"/>
    <property type="project" value="InterPro"/>
</dbReference>
<dbReference type="eggNOG" id="COG3437">
    <property type="taxonomic scope" value="Bacteria"/>
</dbReference>
<evidence type="ECO:0000256" key="2">
    <source>
        <dbReference type="PROSITE-ProRule" id="PRU00169"/>
    </source>
</evidence>
<dbReference type="AlphaFoldDB" id="C6DZA3"/>
<dbReference type="SUPFAM" id="SSF52172">
    <property type="entry name" value="CheY-like"/>
    <property type="match status" value="1"/>
</dbReference>
<dbReference type="Gene3D" id="3.40.50.2300">
    <property type="match status" value="1"/>
</dbReference>
<dbReference type="Pfam" id="PF00072">
    <property type="entry name" value="Response_reg"/>
    <property type="match status" value="1"/>
</dbReference>
<sequence>METNEANDILLVDDEPHVISAIMRGLDDEPYLLTGAAGGKEALQLMENRTFKVVISDEKMPEMDGAEFLSQVKQLYPETVRIMLTGHASVEATMRAVNKGEIYRFFTKPWNETELKLALRSAVEKYDLEHENRRLLRTVEHQSQELKFLERNYPGISELRRDADGGIVLDTEVSEEEIQNIIARCNVDR</sequence>
<dbReference type="EMBL" id="CP001661">
    <property type="protein sequence ID" value="ACT18411.1"/>
    <property type="molecule type" value="Genomic_DNA"/>
</dbReference>